<keyword evidence="9" id="KW-0812">Transmembrane</keyword>
<sequence length="481" mass="54571">MKNKFAQTKVAFEDKLVHIALFGCLLPTILSITFILLSDMSVYLKVLLIFLLLVVVAYAAFTIHQQVIFQLRTSTNLVESMTLGDYSLRANNKQIKGALSDFNKLLNNLAERLAQQNLITREQQILLGKVTSQIDVAIVAVDHNNNISLMNPAAERLFNKKFSELEAWPIENLGLQNVIKQATSKVTEFEINQSQRKVYVRADTYFELGKQQHLIFITDIQNLLRDEERLAWQRLLRVLSHEINNSLTPIASISETLSHILHVQTKSTPDNDKSRSIDTDNYQLLAEGLQVITERAHSLNRFIQDYQQLTKLPAPVKTVFAIRPFILQICQLFETTQVHLLSDDIDVFADREQLQQVFVNLLKNAEEANLANKKNKEKAESSEVAIVWFVEHAMVHVHVYDKGNGIKNHENLFVPFYTTKPKGSGIGLSLSQQIALNHSGDLSLTNVHEGDSLLKIMPDFRGAKATFIIPIATHDLVNEKR</sequence>
<dbReference type="EC" id="2.7.13.3" evidence="2"/>
<evidence type="ECO:0000256" key="4">
    <source>
        <dbReference type="ARBA" id="ARBA00022741"/>
    </source>
</evidence>
<dbReference type="SMART" id="SM00387">
    <property type="entry name" value="HATPase_c"/>
    <property type="match status" value="1"/>
</dbReference>
<dbReference type="Gene3D" id="3.30.450.20">
    <property type="entry name" value="PAS domain"/>
    <property type="match status" value="1"/>
</dbReference>
<name>A0ABU2ZUJ4_9ALTE</name>
<evidence type="ECO:0000256" key="1">
    <source>
        <dbReference type="ARBA" id="ARBA00000085"/>
    </source>
</evidence>
<comment type="caution">
    <text evidence="11">The sequence shown here is derived from an EMBL/GenBank/DDBJ whole genome shotgun (WGS) entry which is preliminary data.</text>
</comment>
<keyword evidence="8" id="KW-0175">Coiled coil</keyword>
<reference evidence="11 12" key="1">
    <citation type="submission" date="2023-09" db="EMBL/GenBank/DDBJ databases">
        <authorList>
            <person name="Rey-Velasco X."/>
        </authorList>
    </citation>
    <scope>NUCLEOTIDE SEQUENCE [LARGE SCALE GENOMIC DNA]</scope>
    <source>
        <strain evidence="11 12">P117</strain>
    </source>
</reference>
<evidence type="ECO:0000256" key="5">
    <source>
        <dbReference type="ARBA" id="ARBA00022777"/>
    </source>
</evidence>
<keyword evidence="12" id="KW-1185">Reference proteome</keyword>
<evidence type="ECO:0000256" key="2">
    <source>
        <dbReference type="ARBA" id="ARBA00012438"/>
    </source>
</evidence>
<organism evidence="11 12">
    <name type="scientific">Glaciecola petra</name>
    <dbReference type="NCBI Taxonomy" id="3075602"/>
    <lineage>
        <taxon>Bacteria</taxon>
        <taxon>Pseudomonadati</taxon>
        <taxon>Pseudomonadota</taxon>
        <taxon>Gammaproteobacteria</taxon>
        <taxon>Alteromonadales</taxon>
        <taxon>Alteromonadaceae</taxon>
        <taxon>Glaciecola</taxon>
    </lineage>
</organism>
<evidence type="ECO:0000313" key="11">
    <source>
        <dbReference type="EMBL" id="MDT0596312.1"/>
    </source>
</evidence>
<dbReference type="EMBL" id="JAVRHX010000006">
    <property type="protein sequence ID" value="MDT0596312.1"/>
    <property type="molecule type" value="Genomic_DNA"/>
</dbReference>
<keyword evidence="7" id="KW-0902">Two-component regulatory system</keyword>
<evidence type="ECO:0000256" key="6">
    <source>
        <dbReference type="ARBA" id="ARBA00022840"/>
    </source>
</evidence>
<dbReference type="SUPFAM" id="SSF55785">
    <property type="entry name" value="PYP-like sensor domain (PAS domain)"/>
    <property type="match status" value="1"/>
</dbReference>
<dbReference type="PRINTS" id="PR00344">
    <property type="entry name" value="BCTRLSENSOR"/>
</dbReference>
<dbReference type="Gene3D" id="3.30.565.10">
    <property type="entry name" value="Histidine kinase-like ATPase, C-terminal domain"/>
    <property type="match status" value="1"/>
</dbReference>
<dbReference type="RefSeq" id="WP_311369835.1">
    <property type="nucleotide sequence ID" value="NZ_JAVRHX010000006.1"/>
</dbReference>
<dbReference type="GO" id="GO:0005524">
    <property type="term" value="F:ATP binding"/>
    <property type="evidence" value="ECO:0007669"/>
    <property type="project" value="UniProtKB-KW"/>
</dbReference>
<dbReference type="Proteomes" id="UP001253545">
    <property type="component" value="Unassembled WGS sequence"/>
</dbReference>
<feature type="domain" description="Histidine kinase" evidence="10">
    <location>
        <begin position="238"/>
        <end position="473"/>
    </location>
</feature>
<dbReference type="Pfam" id="PF02518">
    <property type="entry name" value="HATPase_c"/>
    <property type="match status" value="1"/>
</dbReference>
<evidence type="ECO:0000256" key="8">
    <source>
        <dbReference type="SAM" id="Coils"/>
    </source>
</evidence>
<keyword evidence="9" id="KW-0472">Membrane</keyword>
<accession>A0ABU2ZUJ4</accession>
<evidence type="ECO:0000313" key="12">
    <source>
        <dbReference type="Proteomes" id="UP001253545"/>
    </source>
</evidence>
<protein>
    <recommendedName>
        <fullName evidence="2">histidine kinase</fullName>
        <ecNumber evidence="2">2.7.13.3</ecNumber>
    </recommendedName>
</protein>
<evidence type="ECO:0000256" key="3">
    <source>
        <dbReference type="ARBA" id="ARBA00022679"/>
    </source>
</evidence>
<keyword evidence="6 11" id="KW-0067">ATP-binding</keyword>
<keyword evidence="3" id="KW-0808">Transferase</keyword>
<evidence type="ECO:0000259" key="10">
    <source>
        <dbReference type="PROSITE" id="PS50109"/>
    </source>
</evidence>
<feature type="coiled-coil region" evidence="8">
    <location>
        <begin position="351"/>
        <end position="382"/>
    </location>
</feature>
<dbReference type="PROSITE" id="PS50109">
    <property type="entry name" value="HIS_KIN"/>
    <property type="match status" value="1"/>
</dbReference>
<comment type="catalytic activity">
    <reaction evidence="1">
        <text>ATP + protein L-histidine = ADP + protein N-phospho-L-histidine.</text>
        <dbReference type="EC" id="2.7.13.3"/>
    </reaction>
</comment>
<dbReference type="InterPro" id="IPR035965">
    <property type="entry name" value="PAS-like_dom_sf"/>
</dbReference>
<dbReference type="PANTHER" id="PTHR43065">
    <property type="entry name" value="SENSOR HISTIDINE KINASE"/>
    <property type="match status" value="1"/>
</dbReference>
<dbReference type="InterPro" id="IPR004358">
    <property type="entry name" value="Sig_transdc_His_kin-like_C"/>
</dbReference>
<dbReference type="InterPro" id="IPR036890">
    <property type="entry name" value="HATPase_C_sf"/>
</dbReference>
<evidence type="ECO:0000256" key="7">
    <source>
        <dbReference type="ARBA" id="ARBA00023012"/>
    </source>
</evidence>
<dbReference type="SUPFAM" id="SSF55874">
    <property type="entry name" value="ATPase domain of HSP90 chaperone/DNA topoisomerase II/histidine kinase"/>
    <property type="match status" value="1"/>
</dbReference>
<dbReference type="InterPro" id="IPR003594">
    <property type="entry name" value="HATPase_dom"/>
</dbReference>
<keyword evidence="9" id="KW-1133">Transmembrane helix</keyword>
<keyword evidence="5" id="KW-0418">Kinase</keyword>
<feature type="transmembrane region" description="Helical" evidence="9">
    <location>
        <begin position="16"/>
        <end position="37"/>
    </location>
</feature>
<keyword evidence="4" id="KW-0547">Nucleotide-binding</keyword>
<feature type="transmembrane region" description="Helical" evidence="9">
    <location>
        <begin position="43"/>
        <end position="63"/>
    </location>
</feature>
<proteinExistence type="predicted"/>
<dbReference type="InterPro" id="IPR005467">
    <property type="entry name" value="His_kinase_dom"/>
</dbReference>
<evidence type="ECO:0000256" key="9">
    <source>
        <dbReference type="SAM" id="Phobius"/>
    </source>
</evidence>
<gene>
    <name evidence="11" type="ORF">RM552_15770</name>
</gene>
<dbReference type="PANTHER" id="PTHR43065:SF46">
    <property type="entry name" value="C4-DICARBOXYLATE TRANSPORT SENSOR PROTEIN DCTB"/>
    <property type="match status" value="1"/>
</dbReference>